<dbReference type="Pfam" id="PF00440">
    <property type="entry name" value="TetR_N"/>
    <property type="match status" value="1"/>
</dbReference>
<dbReference type="InterPro" id="IPR050109">
    <property type="entry name" value="HTH-type_TetR-like_transc_reg"/>
</dbReference>
<accession>A0ABV7MIJ3</accession>
<dbReference type="InterPro" id="IPR009057">
    <property type="entry name" value="Homeodomain-like_sf"/>
</dbReference>
<dbReference type="InterPro" id="IPR001647">
    <property type="entry name" value="HTH_TetR"/>
</dbReference>
<dbReference type="RefSeq" id="WP_378924497.1">
    <property type="nucleotide sequence ID" value="NZ_JBHRVD010000001.1"/>
</dbReference>
<feature type="domain" description="HTH tetR-type" evidence="3">
    <location>
        <begin position="11"/>
        <end position="71"/>
    </location>
</feature>
<dbReference type="PANTHER" id="PTHR30055">
    <property type="entry name" value="HTH-TYPE TRANSCRIPTIONAL REGULATOR RUTR"/>
    <property type="match status" value="1"/>
</dbReference>
<feature type="DNA-binding region" description="H-T-H motif" evidence="2">
    <location>
        <begin position="34"/>
        <end position="53"/>
    </location>
</feature>
<dbReference type="SUPFAM" id="SSF48498">
    <property type="entry name" value="Tetracyclin repressor-like, C-terminal domain"/>
    <property type="match status" value="1"/>
</dbReference>
<name>A0ABV7MIJ3_9HYPH</name>
<evidence type="ECO:0000256" key="2">
    <source>
        <dbReference type="PROSITE-ProRule" id="PRU00335"/>
    </source>
</evidence>
<evidence type="ECO:0000259" key="3">
    <source>
        <dbReference type="PROSITE" id="PS50977"/>
    </source>
</evidence>
<dbReference type="PANTHER" id="PTHR30055:SF223">
    <property type="entry name" value="HTH-TYPE TRANSCRIPTIONAL REGULATOR UIDR"/>
    <property type="match status" value="1"/>
</dbReference>
<dbReference type="PRINTS" id="PR00455">
    <property type="entry name" value="HTHTETR"/>
</dbReference>
<sequence length="206" mass="22978">MNKLTRAEQKALRPAQILDAAFEEFIEQGYTAARVEDIAARVGVTKGTVYVYFPTKEILFSAMARHIAVPFEDVLADAKDLTGSYAERLRSLILLFYEHVMGDRRTRELLRFAISEGVRFPQLINAHHVELIEPILAMTQALIDEGVRQGEFRDGPAAVARVILAPALSLIVETLMHDGRLDLETPRYIEAHLDLVMHGLAAARAG</sequence>
<protein>
    <submittedName>
        <fullName evidence="4">TetR/AcrR family transcriptional regulator</fullName>
    </submittedName>
</protein>
<dbReference type="Proteomes" id="UP001595648">
    <property type="component" value="Unassembled WGS sequence"/>
</dbReference>
<dbReference type="Gene3D" id="1.10.10.60">
    <property type="entry name" value="Homeodomain-like"/>
    <property type="match status" value="1"/>
</dbReference>
<dbReference type="EMBL" id="JBHRVD010000001">
    <property type="protein sequence ID" value="MFC3321004.1"/>
    <property type="molecule type" value="Genomic_DNA"/>
</dbReference>
<proteinExistence type="predicted"/>
<dbReference type="PROSITE" id="PS50977">
    <property type="entry name" value="HTH_TETR_2"/>
    <property type="match status" value="1"/>
</dbReference>
<reference evidence="5" key="1">
    <citation type="journal article" date="2019" name="Int. J. Syst. Evol. Microbiol.">
        <title>The Global Catalogue of Microorganisms (GCM) 10K type strain sequencing project: providing services to taxonomists for standard genome sequencing and annotation.</title>
        <authorList>
            <consortium name="The Broad Institute Genomics Platform"/>
            <consortium name="The Broad Institute Genome Sequencing Center for Infectious Disease"/>
            <person name="Wu L."/>
            <person name="Ma J."/>
        </authorList>
    </citation>
    <scope>NUCLEOTIDE SEQUENCE [LARGE SCALE GENOMIC DNA]</scope>
    <source>
        <strain evidence="5">ICMP 19515</strain>
    </source>
</reference>
<dbReference type="InterPro" id="IPR036271">
    <property type="entry name" value="Tet_transcr_reg_TetR-rel_C_sf"/>
</dbReference>
<organism evidence="4 5">
    <name type="scientific">Mesorhizobium cantuariense</name>
    <dbReference type="NCBI Taxonomy" id="1300275"/>
    <lineage>
        <taxon>Bacteria</taxon>
        <taxon>Pseudomonadati</taxon>
        <taxon>Pseudomonadota</taxon>
        <taxon>Alphaproteobacteria</taxon>
        <taxon>Hyphomicrobiales</taxon>
        <taxon>Phyllobacteriaceae</taxon>
        <taxon>Mesorhizobium</taxon>
    </lineage>
</organism>
<dbReference type="Gene3D" id="1.10.357.10">
    <property type="entry name" value="Tetracycline Repressor, domain 2"/>
    <property type="match status" value="1"/>
</dbReference>
<evidence type="ECO:0000313" key="4">
    <source>
        <dbReference type="EMBL" id="MFC3321004.1"/>
    </source>
</evidence>
<comment type="caution">
    <text evidence="4">The sequence shown here is derived from an EMBL/GenBank/DDBJ whole genome shotgun (WGS) entry which is preliminary data.</text>
</comment>
<dbReference type="SUPFAM" id="SSF46689">
    <property type="entry name" value="Homeodomain-like"/>
    <property type="match status" value="1"/>
</dbReference>
<keyword evidence="5" id="KW-1185">Reference proteome</keyword>
<gene>
    <name evidence="4" type="ORF">ACFOJ9_04275</name>
</gene>
<evidence type="ECO:0000256" key="1">
    <source>
        <dbReference type="ARBA" id="ARBA00023125"/>
    </source>
</evidence>
<evidence type="ECO:0000313" key="5">
    <source>
        <dbReference type="Proteomes" id="UP001595648"/>
    </source>
</evidence>
<keyword evidence="1 2" id="KW-0238">DNA-binding</keyword>